<gene>
    <name evidence="6" type="ORF">RFB13_23095</name>
</gene>
<dbReference type="Pfam" id="PF02801">
    <property type="entry name" value="Ketoacyl-synt_C"/>
    <property type="match status" value="1"/>
</dbReference>
<dbReference type="EMBL" id="CP133586">
    <property type="protein sequence ID" value="WMT14053.1"/>
    <property type="molecule type" value="Genomic_DNA"/>
</dbReference>
<evidence type="ECO:0000256" key="4">
    <source>
        <dbReference type="RuleBase" id="RU003694"/>
    </source>
</evidence>
<evidence type="ECO:0000256" key="1">
    <source>
        <dbReference type="ARBA" id="ARBA00005194"/>
    </source>
</evidence>
<sequence length="434" mass="47073">MNRPQSRPVITGIGIVSAAGIGIEETWHRIRSERPIATSVKVPGPTGTMTQFQAFVVPEYTISDMFETVLPRVQLEKESLDYSRDLKHLIASVGLALDDANVRSAGVDLNEVGVVVADEHPGVEQLSRRLYQGISEVESASLSEKVFELNSFLVPYRVARVFGLGGECFHVNSACTSGLNAMDCAASQIRNNRAPIAIATGCDDPLSSGKFEWFAQRGLYELSGKLSTCLSEAGGTVFGDGGAALVFEDRDHAIARGARIYAEYLGAGFTQDGWRVSAPHPQKANQARAIRRALSDACVDPDQVNVVVPHYTGIRSTNQYERRCLKDVWATSNNEPYCLPLKPFFGHNLGGASILEAAILAKIIEAQQIPHNVPPDTSQTDLLITANCDWRTTEINVAVKASAAFAGFYGAVVLGRCNATSSQRDVAYKQKIKR</sequence>
<evidence type="ECO:0000313" key="6">
    <source>
        <dbReference type="EMBL" id="WMT14053.1"/>
    </source>
</evidence>
<dbReference type="Proteomes" id="UP001235341">
    <property type="component" value="Chromosome"/>
</dbReference>
<keyword evidence="7" id="KW-1185">Reference proteome</keyword>
<dbReference type="InterPro" id="IPR014030">
    <property type="entry name" value="Ketoacyl_synth_N"/>
</dbReference>
<protein>
    <submittedName>
        <fullName evidence="6">Beta-ketoacyl synthase N-terminal-like domain-containing protein</fullName>
    </submittedName>
</protein>
<evidence type="ECO:0000256" key="3">
    <source>
        <dbReference type="ARBA" id="ARBA00022679"/>
    </source>
</evidence>
<dbReference type="PANTHER" id="PTHR11712:SF336">
    <property type="entry name" value="3-OXOACYL-[ACYL-CARRIER-PROTEIN] SYNTHASE, MITOCHONDRIAL"/>
    <property type="match status" value="1"/>
</dbReference>
<dbReference type="SMART" id="SM00825">
    <property type="entry name" value="PKS_KS"/>
    <property type="match status" value="1"/>
</dbReference>
<keyword evidence="3 4" id="KW-0808">Transferase</keyword>
<dbReference type="PROSITE" id="PS00606">
    <property type="entry name" value="KS3_1"/>
    <property type="match status" value="1"/>
</dbReference>
<dbReference type="RefSeq" id="WP_309205411.1">
    <property type="nucleotide sequence ID" value="NZ_CP133586.1"/>
</dbReference>
<evidence type="ECO:0000256" key="2">
    <source>
        <dbReference type="ARBA" id="ARBA00008467"/>
    </source>
</evidence>
<reference evidence="6 7" key="1">
    <citation type="submission" date="2023-08" db="EMBL/GenBank/DDBJ databases">
        <title>Complete Genome and Methylome dissection of Serratia fonticola NEB369.</title>
        <authorList>
            <person name="Fomenkov A."/>
            <person name="Roberts R.D."/>
        </authorList>
    </citation>
    <scope>NUCLEOTIDE SEQUENCE [LARGE SCALE GENOMIC DNA]</scope>
    <source>
        <strain evidence="6 7">NEB369</strain>
    </source>
</reference>
<proteinExistence type="inferred from homology"/>
<dbReference type="InterPro" id="IPR014031">
    <property type="entry name" value="Ketoacyl_synth_C"/>
</dbReference>
<dbReference type="InterPro" id="IPR000794">
    <property type="entry name" value="Beta-ketoacyl_synthase"/>
</dbReference>
<comment type="pathway">
    <text evidence="1">Lipid metabolism; fatty acid biosynthesis.</text>
</comment>
<dbReference type="Pfam" id="PF00109">
    <property type="entry name" value="ketoacyl-synt"/>
    <property type="match status" value="1"/>
</dbReference>
<accession>A0ABY9PMS7</accession>
<evidence type="ECO:0000313" key="7">
    <source>
        <dbReference type="Proteomes" id="UP001235341"/>
    </source>
</evidence>
<dbReference type="InterPro" id="IPR020841">
    <property type="entry name" value="PKS_Beta-ketoAc_synthase_dom"/>
</dbReference>
<feature type="domain" description="Ketosynthase family 3 (KS3)" evidence="5">
    <location>
        <begin position="5"/>
        <end position="416"/>
    </location>
</feature>
<dbReference type="InterPro" id="IPR016039">
    <property type="entry name" value="Thiolase-like"/>
</dbReference>
<dbReference type="SUPFAM" id="SSF53901">
    <property type="entry name" value="Thiolase-like"/>
    <property type="match status" value="1"/>
</dbReference>
<dbReference type="InterPro" id="IPR018201">
    <property type="entry name" value="Ketoacyl_synth_AS"/>
</dbReference>
<organism evidence="6 7">
    <name type="scientific">Serratia fonticola</name>
    <dbReference type="NCBI Taxonomy" id="47917"/>
    <lineage>
        <taxon>Bacteria</taxon>
        <taxon>Pseudomonadati</taxon>
        <taxon>Pseudomonadota</taxon>
        <taxon>Gammaproteobacteria</taxon>
        <taxon>Enterobacterales</taxon>
        <taxon>Yersiniaceae</taxon>
        <taxon>Serratia</taxon>
    </lineage>
</organism>
<evidence type="ECO:0000259" key="5">
    <source>
        <dbReference type="PROSITE" id="PS52004"/>
    </source>
</evidence>
<comment type="similarity">
    <text evidence="2 4">Belongs to the thiolase-like superfamily. Beta-ketoacyl-ACP synthases family.</text>
</comment>
<dbReference type="PANTHER" id="PTHR11712">
    <property type="entry name" value="POLYKETIDE SYNTHASE-RELATED"/>
    <property type="match status" value="1"/>
</dbReference>
<name>A0ABY9PMS7_SERFO</name>
<dbReference type="PROSITE" id="PS52004">
    <property type="entry name" value="KS3_2"/>
    <property type="match status" value="1"/>
</dbReference>
<dbReference type="Gene3D" id="3.40.47.10">
    <property type="match status" value="1"/>
</dbReference>